<evidence type="ECO:0000256" key="1">
    <source>
        <dbReference type="SAM" id="Coils"/>
    </source>
</evidence>
<proteinExistence type="predicted"/>
<accession>A0A0T6AWX7</accession>
<feature type="non-terminal residue" evidence="2">
    <location>
        <position position="322"/>
    </location>
</feature>
<gene>
    <name evidence="2" type="ORF">AMK59_7746</name>
</gene>
<name>A0A0T6AWX7_9SCAR</name>
<protein>
    <submittedName>
        <fullName evidence="2">Uncharacterized protein</fullName>
    </submittedName>
</protein>
<dbReference type="EMBL" id="LJIG01022600">
    <property type="protein sequence ID" value="KRT79712.1"/>
    <property type="molecule type" value="Genomic_DNA"/>
</dbReference>
<dbReference type="AlphaFoldDB" id="A0A0T6AWX7"/>
<organism evidence="2 3">
    <name type="scientific">Oryctes borbonicus</name>
    <dbReference type="NCBI Taxonomy" id="1629725"/>
    <lineage>
        <taxon>Eukaryota</taxon>
        <taxon>Metazoa</taxon>
        <taxon>Ecdysozoa</taxon>
        <taxon>Arthropoda</taxon>
        <taxon>Hexapoda</taxon>
        <taxon>Insecta</taxon>
        <taxon>Pterygota</taxon>
        <taxon>Neoptera</taxon>
        <taxon>Endopterygota</taxon>
        <taxon>Coleoptera</taxon>
        <taxon>Polyphaga</taxon>
        <taxon>Scarabaeiformia</taxon>
        <taxon>Scarabaeidae</taxon>
        <taxon>Dynastinae</taxon>
        <taxon>Oryctes</taxon>
    </lineage>
</organism>
<evidence type="ECO:0000313" key="2">
    <source>
        <dbReference type="EMBL" id="KRT79712.1"/>
    </source>
</evidence>
<feature type="coiled-coil region" evidence="1">
    <location>
        <begin position="72"/>
        <end position="307"/>
    </location>
</feature>
<evidence type="ECO:0000313" key="3">
    <source>
        <dbReference type="Proteomes" id="UP000051574"/>
    </source>
</evidence>
<sequence length="322" mass="37861">METTTVIDVSNISIIDMSTEALQQQYSALSKLYTEQQVELEKKSQQIYDSKRELTRLSTLEAEYISEIESLQSGERNECERWKSKVQKLEEEKGDILNTHVQEIDNLELNLFKKDEEIVELQEQLKTLANSFNINENKNKIEESMNIKLKNEVSSLNEQLVTLTERIECFEKQQLVYQEQNLDLKDELNTLKENYKCKKEELDEAKDLIETLQEELMSTKIELETTKSKPLEDGSQGNSIFAEVDDKRLELQERMALMKSQYLKMKQERGKLLAEISSLHSSNAMLCERWETECNDKTEEKVRLEETYRYYHYLKGVLYGKS</sequence>
<reference evidence="2 3" key="1">
    <citation type="submission" date="2015-09" db="EMBL/GenBank/DDBJ databases">
        <title>Draft genome of the scarab beetle Oryctes borbonicus.</title>
        <authorList>
            <person name="Meyer J.M."/>
            <person name="Markov G.V."/>
            <person name="Baskaran P."/>
            <person name="Herrmann M."/>
            <person name="Sommer R.J."/>
            <person name="Roedelsperger C."/>
        </authorList>
    </citation>
    <scope>NUCLEOTIDE SEQUENCE [LARGE SCALE GENOMIC DNA]</scope>
    <source>
        <strain evidence="2">OB123</strain>
        <tissue evidence="2">Whole animal</tissue>
    </source>
</reference>
<keyword evidence="1" id="KW-0175">Coiled coil</keyword>
<keyword evidence="3" id="KW-1185">Reference proteome</keyword>
<dbReference type="OrthoDB" id="2121607at2759"/>
<dbReference type="Proteomes" id="UP000051574">
    <property type="component" value="Unassembled WGS sequence"/>
</dbReference>
<comment type="caution">
    <text evidence="2">The sequence shown here is derived from an EMBL/GenBank/DDBJ whole genome shotgun (WGS) entry which is preliminary data.</text>
</comment>